<dbReference type="AlphaFoldDB" id="A0A6C0EXQ3"/>
<accession>A0A6C0EXQ3</accession>
<proteinExistence type="predicted"/>
<reference evidence="2" key="1">
    <citation type="journal article" date="2020" name="Nature">
        <title>Giant virus diversity and host interactions through global metagenomics.</title>
        <authorList>
            <person name="Schulz F."/>
            <person name="Roux S."/>
            <person name="Paez-Espino D."/>
            <person name="Jungbluth S."/>
            <person name="Walsh D.A."/>
            <person name="Denef V.J."/>
            <person name="McMahon K.D."/>
            <person name="Konstantinidis K.T."/>
            <person name="Eloe-Fadrosh E.A."/>
            <person name="Kyrpides N.C."/>
            <person name="Woyke T."/>
        </authorList>
    </citation>
    <scope>NUCLEOTIDE SEQUENCE</scope>
    <source>
        <strain evidence="2">GVMAG-M-3300009161-52</strain>
    </source>
</reference>
<name>A0A6C0EXQ3_9ZZZZ</name>
<dbReference type="Gene3D" id="3.30.160.60">
    <property type="entry name" value="Classic Zinc Finger"/>
    <property type="match status" value="1"/>
</dbReference>
<feature type="domain" description="C2H2-type" evidence="1">
    <location>
        <begin position="50"/>
        <end position="71"/>
    </location>
</feature>
<sequence>MSDRICPCCNYEFNYPSRLKKHFETVIHCRKTSDEIKEFFTNINQIVVSIKCITCNKEFSRKDSLNRHLRTSKSCINKNLNINSSNTNIQEIPNSIPNQILNNNNTTNNTINNNTINNTTNITNNTINIQHINPFGFEDVRTIPIDEMKTILITGQEAGFKIIKTIYNKIENKNFYKPNMSRPEIACLNTDFNLTIYRSKEFCDALFDRCIAFLHHMLYLCKNEYSKSSIKSIYDNIEFIETTMRTEIYDKQLQNIIESEFRNNNVDNKDRIINFIKGIKNNNDNKEQSTTLMNNVLSLENESAREYCISITDDELNRVLGDPKVILGLNKREFIEDFKYNRFEDTRFYKFWEDRIKNETSYINKCKTATIGDMKMIKDKATKVELMLNVIRLRADHLKPDELIDLDVDGFQIIEIEGNDVDSDDVDAANLEDLEDFTAF</sequence>
<evidence type="ECO:0000313" key="2">
    <source>
        <dbReference type="EMBL" id="QHT33936.1"/>
    </source>
</evidence>
<dbReference type="PROSITE" id="PS50157">
    <property type="entry name" value="ZINC_FINGER_C2H2_2"/>
    <property type="match status" value="1"/>
</dbReference>
<dbReference type="InterPro" id="IPR036236">
    <property type="entry name" value="Znf_C2H2_sf"/>
</dbReference>
<protein>
    <recommendedName>
        <fullName evidence="1">C2H2-type domain-containing protein</fullName>
    </recommendedName>
</protein>
<dbReference type="EMBL" id="MN738981">
    <property type="protein sequence ID" value="QHT33936.1"/>
    <property type="molecule type" value="Genomic_DNA"/>
</dbReference>
<organism evidence="2">
    <name type="scientific">viral metagenome</name>
    <dbReference type="NCBI Taxonomy" id="1070528"/>
    <lineage>
        <taxon>unclassified sequences</taxon>
        <taxon>metagenomes</taxon>
        <taxon>organismal metagenomes</taxon>
    </lineage>
</organism>
<dbReference type="InterPro" id="IPR013087">
    <property type="entry name" value="Znf_C2H2_type"/>
</dbReference>
<evidence type="ECO:0000259" key="1">
    <source>
        <dbReference type="PROSITE" id="PS50157"/>
    </source>
</evidence>
<dbReference type="PROSITE" id="PS00028">
    <property type="entry name" value="ZINC_FINGER_C2H2_1"/>
    <property type="match status" value="1"/>
</dbReference>
<dbReference type="SUPFAM" id="SSF57667">
    <property type="entry name" value="beta-beta-alpha zinc fingers"/>
    <property type="match status" value="1"/>
</dbReference>
<dbReference type="SMART" id="SM00355">
    <property type="entry name" value="ZnF_C2H2"/>
    <property type="match status" value="2"/>
</dbReference>